<feature type="coiled-coil region" evidence="1">
    <location>
        <begin position="90"/>
        <end position="117"/>
    </location>
</feature>
<protein>
    <recommendedName>
        <fullName evidence="4">Bacteriophage Rz lysis protein</fullName>
    </recommendedName>
</protein>
<dbReference type="AlphaFoldDB" id="A0A1M7KNZ1"/>
<evidence type="ECO:0000313" key="2">
    <source>
        <dbReference type="EMBL" id="SHM66894.1"/>
    </source>
</evidence>
<proteinExistence type="predicted"/>
<keyword evidence="1" id="KW-0175">Coiled coil</keyword>
<dbReference type="EMBL" id="FRBQ01000007">
    <property type="protein sequence ID" value="SHM66894.1"/>
    <property type="molecule type" value="Genomic_DNA"/>
</dbReference>
<evidence type="ECO:0008006" key="4">
    <source>
        <dbReference type="Google" id="ProtNLM"/>
    </source>
</evidence>
<accession>A0A1M7KNZ1</accession>
<evidence type="ECO:0000256" key="1">
    <source>
        <dbReference type="SAM" id="Coils"/>
    </source>
</evidence>
<keyword evidence="3" id="KW-1185">Reference proteome</keyword>
<gene>
    <name evidence="2" type="ORF">SAMN05216288_4062</name>
</gene>
<sequence length="183" mass="19689">MSLLALIPARLRLPITAVLALTLLFGAASLGWVVQGWRMGESLAERDKTHAQTLGRIQSAAALETQRANDKRLMLEQQLQASSQIRYRKLTDAEDTAARLRDRLATAELRLSVLTATSRNADAGHDARLSTTTAAGRLVDGAERANIDRGAAQQIVAITGRGDRAIIALGMCQAYVQAISQEG</sequence>
<evidence type="ECO:0000313" key="3">
    <source>
        <dbReference type="Proteomes" id="UP000184305"/>
    </source>
</evidence>
<organism evidence="2 3">
    <name type="scientific">Phytopseudomonas punonensis</name>
    <dbReference type="NCBI Taxonomy" id="1220495"/>
    <lineage>
        <taxon>Bacteria</taxon>
        <taxon>Pseudomonadati</taxon>
        <taxon>Pseudomonadota</taxon>
        <taxon>Gammaproteobacteria</taxon>
        <taxon>Pseudomonadales</taxon>
        <taxon>Pseudomonadaceae</taxon>
        <taxon>Phytopseudomonas</taxon>
    </lineage>
</organism>
<reference evidence="3" key="1">
    <citation type="submission" date="2016-11" db="EMBL/GenBank/DDBJ databases">
        <authorList>
            <person name="Varghese N."/>
            <person name="Submissions S."/>
        </authorList>
    </citation>
    <scope>NUCLEOTIDE SEQUENCE [LARGE SCALE GENOMIC DNA]</scope>
    <source>
        <strain evidence="3">CECT 8089</strain>
    </source>
</reference>
<dbReference type="Proteomes" id="UP000184305">
    <property type="component" value="Unassembled WGS sequence"/>
</dbReference>
<dbReference type="STRING" id="1220495.SAMN05216288_4062"/>
<name>A0A1M7KNZ1_9GAMM</name>
<dbReference type="RefSeq" id="WP_073267274.1">
    <property type="nucleotide sequence ID" value="NZ_FRBQ01000007.1"/>
</dbReference>